<dbReference type="Gene3D" id="1.10.238.10">
    <property type="entry name" value="EF-hand"/>
    <property type="match status" value="1"/>
</dbReference>
<dbReference type="Pfam" id="PF05517">
    <property type="entry name" value="p25-alpha"/>
    <property type="match status" value="1"/>
</dbReference>
<dbReference type="EMBL" id="HBIC01002885">
    <property type="protein sequence ID" value="CAE0272640.1"/>
    <property type="molecule type" value="Transcribed_RNA"/>
</dbReference>
<comment type="similarity">
    <text evidence="1">Belongs to the TPPP family.</text>
</comment>
<dbReference type="SUPFAM" id="SSF47473">
    <property type="entry name" value="EF-hand"/>
    <property type="match status" value="1"/>
</dbReference>
<evidence type="ECO:0000256" key="2">
    <source>
        <dbReference type="SAM" id="MobiDB-lite"/>
    </source>
</evidence>
<evidence type="ECO:0000313" key="3">
    <source>
        <dbReference type="EMBL" id="CAE0272639.1"/>
    </source>
</evidence>
<dbReference type="GO" id="GO:0046785">
    <property type="term" value="P:microtubule polymerization"/>
    <property type="evidence" value="ECO:0007669"/>
    <property type="project" value="InterPro"/>
</dbReference>
<reference evidence="4" key="1">
    <citation type="submission" date="2021-01" db="EMBL/GenBank/DDBJ databases">
        <authorList>
            <person name="Corre E."/>
            <person name="Pelletier E."/>
            <person name="Niang G."/>
            <person name="Scheremetjew M."/>
            <person name="Finn R."/>
            <person name="Kale V."/>
            <person name="Holt S."/>
            <person name="Cochrane G."/>
            <person name="Meng A."/>
            <person name="Brown T."/>
            <person name="Cohen L."/>
        </authorList>
    </citation>
    <scope>NUCLEOTIDE SEQUENCE</scope>
    <source>
        <strain evidence="4">CCAP 955/1</strain>
    </source>
</reference>
<feature type="region of interest" description="Disordered" evidence="2">
    <location>
        <begin position="422"/>
        <end position="458"/>
    </location>
</feature>
<name>A0A7S3GPM4_9STRA</name>
<dbReference type="InterPro" id="IPR008907">
    <property type="entry name" value="TPP/p25"/>
</dbReference>
<sequence>MIYNSIEEELWRIFTFYALHSDPTQPEVLKPANFIKFCKDCQITSKKFTTSSVELEIARLARMKSQGVDYILSNAINFIDFMQLLEMVSVKIYPRDSPEVAAKRLVLENVLLLAHRRTPLNDCFDLDNVEATKLITETFAGGLQHIFNYYIGKANTRRADAVSLEKMKQKELMRQSGHVETDKEALNLVISPVKQQNLKYLKGLMNSQKDMISYKEYLQFCQDFCLKSTALLTATQLGEIYLSIVPLHSVSSVQQSTHSARHNDASGEGLMVAGMTFQLFCQSIMFMALLAYRNLDPAVPTTYKVKALLLYMLKCVVDGNRTLQFLSKERSHGVSNTKGQLHLFGSTEFAAQFTAHWQREGYCDYTAPPVVTTLTGTNMLRKVVGEDTSENNNNTNGTPMRGRTGSAISVDSSFDTVVMAPTTPSNTRSPSAHNSGGWGFGNGHNNSNTSHHNTQHPSGLYVLPAPPVVSVTRPDYPVTIDAADLKLLLQKKPEFAEFLFLEIETMKLETERLTHIE</sequence>
<feature type="compositionally biased region" description="Polar residues" evidence="2">
    <location>
        <begin position="422"/>
        <end position="434"/>
    </location>
</feature>
<evidence type="ECO:0000313" key="4">
    <source>
        <dbReference type="EMBL" id="CAE0272640.1"/>
    </source>
</evidence>
<dbReference type="InterPro" id="IPR011992">
    <property type="entry name" value="EF-hand-dom_pair"/>
</dbReference>
<feature type="compositionally biased region" description="Low complexity" evidence="2">
    <location>
        <begin position="443"/>
        <end position="452"/>
    </location>
</feature>
<evidence type="ECO:0000256" key="1">
    <source>
        <dbReference type="ARBA" id="ARBA00010994"/>
    </source>
</evidence>
<gene>
    <name evidence="3" type="ORF">SELO1098_LOCUS1465</name>
    <name evidence="4" type="ORF">SELO1098_LOCUS1466</name>
</gene>
<dbReference type="GO" id="GO:0015631">
    <property type="term" value="F:tubulin binding"/>
    <property type="evidence" value="ECO:0007669"/>
    <property type="project" value="InterPro"/>
</dbReference>
<dbReference type="EMBL" id="HBIC01002884">
    <property type="protein sequence ID" value="CAE0272639.1"/>
    <property type="molecule type" value="Transcribed_RNA"/>
</dbReference>
<dbReference type="AlphaFoldDB" id="A0A7S3GPM4"/>
<accession>A0A7S3GPM4</accession>
<organism evidence="4">
    <name type="scientific">Spumella elongata</name>
    <dbReference type="NCBI Taxonomy" id="89044"/>
    <lineage>
        <taxon>Eukaryota</taxon>
        <taxon>Sar</taxon>
        <taxon>Stramenopiles</taxon>
        <taxon>Ochrophyta</taxon>
        <taxon>Chrysophyceae</taxon>
        <taxon>Chromulinales</taxon>
        <taxon>Chromulinaceae</taxon>
        <taxon>Spumella</taxon>
    </lineage>
</organism>
<protein>
    <submittedName>
        <fullName evidence="4">Uncharacterized protein</fullName>
    </submittedName>
</protein>
<proteinExistence type="inferred from homology"/>